<feature type="region of interest" description="Disordered" evidence="1">
    <location>
        <begin position="65"/>
        <end position="87"/>
    </location>
</feature>
<comment type="caution">
    <text evidence="2">The sequence shown here is derived from an EMBL/GenBank/DDBJ whole genome shotgun (WGS) entry which is preliminary data.</text>
</comment>
<keyword evidence="3" id="KW-1185">Reference proteome</keyword>
<dbReference type="OrthoDB" id="164391at2"/>
<name>A0A402BGE8_9CHLR</name>
<evidence type="ECO:0000313" key="2">
    <source>
        <dbReference type="EMBL" id="GCE30481.1"/>
    </source>
</evidence>
<dbReference type="RefSeq" id="WP_126630564.1">
    <property type="nucleotide sequence ID" value="NZ_BIFT01000002.1"/>
</dbReference>
<dbReference type="EMBL" id="BIFT01000002">
    <property type="protein sequence ID" value="GCE30481.1"/>
    <property type="molecule type" value="Genomic_DNA"/>
</dbReference>
<dbReference type="AlphaFoldDB" id="A0A402BGE8"/>
<protein>
    <submittedName>
        <fullName evidence="2">Uncharacterized protein</fullName>
    </submittedName>
</protein>
<organism evidence="2 3">
    <name type="scientific">Dictyobacter alpinus</name>
    <dbReference type="NCBI Taxonomy" id="2014873"/>
    <lineage>
        <taxon>Bacteria</taxon>
        <taxon>Bacillati</taxon>
        <taxon>Chloroflexota</taxon>
        <taxon>Ktedonobacteria</taxon>
        <taxon>Ktedonobacterales</taxon>
        <taxon>Dictyobacteraceae</taxon>
        <taxon>Dictyobacter</taxon>
    </lineage>
</organism>
<reference evidence="3" key="1">
    <citation type="submission" date="2018-12" db="EMBL/GenBank/DDBJ databases">
        <title>Tengunoibacter tsumagoiensis gen. nov., sp. nov., Dictyobacter kobayashii sp. nov., D. alpinus sp. nov., and D. joshuensis sp. nov. and description of Dictyobacteraceae fam. nov. within the order Ktedonobacterales isolated from Tengu-no-mugimeshi.</title>
        <authorList>
            <person name="Wang C.M."/>
            <person name="Zheng Y."/>
            <person name="Sakai Y."/>
            <person name="Toyoda A."/>
            <person name="Minakuchi Y."/>
            <person name="Abe K."/>
            <person name="Yokota A."/>
            <person name="Yabe S."/>
        </authorList>
    </citation>
    <scope>NUCLEOTIDE SEQUENCE [LARGE SCALE GENOMIC DNA]</scope>
    <source>
        <strain evidence="3">Uno16</strain>
    </source>
</reference>
<gene>
    <name evidence="2" type="ORF">KDA_59650</name>
</gene>
<proteinExistence type="predicted"/>
<dbReference type="Proteomes" id="UP000287171">
    <property type="component" value="Unassembled WGS sequence"/>
</dbReference>
<evidence type="ECO:0000313" key="3">
    <source>
        <dbReference type="Proteomes" id="UP000287171"/>
    </source>
</evidence>
<accession>A0A402BGE8</accession>
<evidence type="ECO:0000256" key="1">
    <source>
        <dbReference type="SAM" id="MobiDB-lite"/>
    </source>
</evidence>
<sequence>MSTRDLGKHMVELHEEGMLAITGEGVRVTLAPHEALDFLHWLTQHQKTLEDIARTHADYEVPEILREETSAPISDSPDDRELPVDEP</sequence>
<feature type="compositionally biased region" description="Basic and acidic residues" evidence="1">
    <location>
        <begin position="77"/>
        <end position="87"/>
    </location>
</feature>